<evidence type="ECO:0000313" key="1">
    <source>
        <dbReference type="EMBL" id="EQA64895.1"/>
    </source>
</evidence>
<organism evidence="1 2">
    <name type="scientific">Leptospira alexanderi serovar Manhao 3 str. L 60</name>
    <dbReference type="NCBI Taxonomy" id="1049759"/>
    <lineage>
        <taxon>Bacteria</taxon>
        <taxon>Pseudomonadati</taxon>
        <taxon>Spirochaetota</taxon>
        <taxon>Spirochaetia</taxon>
        <taxon>Leptospirales</taxon>
        <taxon>Leptospiraceae</taxon>
        <taxon>Leptospira</taxon>
    </lineage>
</organism>
<proteinExistence type="predicted"/>
<gene>
    <name evidence="1" type="ORF">LEP1GSC062_2368</name>
</gene>
<dbReference type="EMBL" id="AHMT02000001">
    <property type="protein sequence ID" value="EQA64895.1"/>
    <property type="molecule type" value="Genomic_DNA"/>
</dbReference>
<protein>
    <submittedName>
        <fullName evidence="1">Uncharacterized protein</fullName>
    </submittedName>
</protein>
<accession>V6I3L7</accession>
<evidence type="ECO:0000313" key="2">
    <source>
        <dbReference type="Proteomes" id="UP000018747"/>
    </source>
</evidence>
<comment type="caution">
    <text evidence="1">The sequence shown here is derived from an EMBL/GenBank/DDBJ whole genome shotgun (WGS) entry which is preliminary data.</text>
</comment>
<sequence length="72" mass="8693">MIQGLNFDLLCLHRFFLFSFWKEKQNELENDRKDRINSGKQNDVFSRFSKKPKRNGEKLFIVSNELAEEVLR</sequence>
<keyword evidence="2" id="KW-1185">Reference proteome</keyword>
<name>V6I3L7_9LEPT</name>
<dbReference type="AlphaFoldDB" id="V6I3L7"/>
<dbReference type="Proteomes" id="UP000018747">
    <property type="component" value="Unassembled WGS sequence"/>
</dbReference>
<reference evidence="1" key="1">
    <citation type="submission" date="2013-05" db="EMBL/GenBank/DDBJ databases">
        <authorList>
            <person name="Harkins D.M."/>
            <person name="Durkin A.S."/>
            <person name="Brinkac L.M."/>
            <person name="Haft D.H."/>
            <person name="Selengut J.D."/>
            <person name="Sanka R."/>
            <person name="DePew J."/>
            <person name="Purushe J."/>
            <person name="Hartskeerl R.A."/>
            <person name="Ahmed A."/>
            <person name="van der Linden H."/>
            <person name="Goris M.G.A."/>
            <person name="Vinetz J.M."/>
            <person name="Sutton G.G."/>
            <person name="Nierman W.C."/>
            <person name="Fouts D.E."/>
        </authorList>
    </citation>
    <scope>NUCLEOTIDE SEQUENCE [LARGE SCALE GENOMIC DNA]</scope>
    <source>
        <strain evidence="1">L 60</strain>
    </source>
</reference>